<gene>
    <name evidence="3" type="ORF">F383_20299</name>
    <name evidence="2" type="ORF">F383_35198</name>
    <name evidence="1" type="ORF">F383_38256</name>
</gene>
<dbReference type="Proteomes" id="UP000032142">
    <property type="component" value="Unassembled WGS sequence"/>
</dbReference>
<name>A0A0B0MA52_GOSAR</name>
<dbReference type="EMBL" id="JRRC01061403">
    <property type="protein sequence ID" value="KHF99022.1"/>
    <property type="molecule type" value="Genomic_DNA"/>
</dbReference>
<reference evidence="4" key="2">
    <citation type="submission" date="2014-09" db="EMBL/GenBank/DDBJ databases">
        <authorList>
            <person name="Mudge J."/>
            <person name="Ramaraj T."/>
            <person name="Lindquist I.E."/>
            <person name="Bharti A.K."/>
            <person name="Sundararajan A."/>
            <person name="Cameron C.T."/>
            <person name="Woodward J.E."/>
            <person name="May G.D."/>
            <person name="Brubaker C."/>
            <person name="Broadhvest J."/>
            <person name="Wilkins T.A."/>
        </authorList>
    </citation>
    <scope>NUCLEOTIDE SEQUENCE</scope>
    <source>
        <strain evidence="4">cv. AKA8401</strain>
    </source>
</reference>
<dbReference type="EMBL" id="KN399913">
    <property type="protein sequence ID" value="KHG13570.1"/>
    <property type="molecule type" value="Genomic_DNA"/>
</dbReference>
<accession>A0A0B0MA52</accession>
<evidence type="ECO:0000313" key="2">
    <source>
        <dbReference type="EMBL" id="KHG07906.1"/>
    </source>
</evidence>
<protein>
    <submittedName>
        <fullName evidence="1">Uncharacterized protein</fullName>
    </submittedName>
</protein>
<evidence type="ECO:0000313" key="1">
    <source>
        <dbReference type="EMBL" id="KHF99022.1"/>
    </source>
</evidence>
<evidence type="ECO:0000313" key="4">
    <source>
        <dbReference type="Proteomes" id="UP000032142"/>
    </source>
</evidence>
<reference evidence="1" key="1">
    <citation type="submission" date="2014-09" db="EMBL/GenBank/DDBJ databases">
        <title>G. arboreum L. cv. AKA8401 A2 genome assembly version 1.0.</title>
        <authorList>
            <person name="Mudge J."/>
            <person name="Ramaraj T."/>
            <person name="Lindquist I.E."/>
            <person name="Bharti A.K."/>
            <person name="Sundararajan A."/>
            <person name="Cameron C.T."/>
            <person name="Woodward J.E."/>
            <person name="May G.D."/>
            <person name="Brubaker C."/>
            <person name="Broadhvest J."/>
            <person name="Wilkins T.A."/>
        </authorList>
    </citation>
    <scope>NUCLEOTIDE SEQUENCE</scope>
</reference>
<evidence type="ECO:0000313" key="3">
    <source>
        <dbReference type="EMBL" id="KHG13570.1"/>
    </source>
</evidence>
<dbReference type="EMBL" id="JRRC01484684">
    <property type="protein sequence ID" value="KHG07906.1"/>
    <property type="molecule type" value="Genomic_DNA"/>
</dbReference>
<organism evidence="1 4">
    <name type="scientific">Gossypium arboreum</name>
    <name type="common">Tree cotton</name>
    <name type="synonym">Gossypium nanking</name>
    <dbReference type="NCBI Taxonomy" id="29729"/>
    <lineage>
        <taxon>Eukaryota</taxon>
        <taxon>Viridiplantae</taxon>
        <taxon>Streptophyta</taxon>
        <taxon>Embryophyta</taxon>
        <taxon>Tracheophyta</taxon>
        <taxon>Spermatophyta</taxon>
        <taxon>Magnoliopsida</taxon>
        <taxon>eudicotyledons</taxon>
        <taxon>Gunneridae</taxon>
        <taxon>Pentapetalae</taxon>
        <taxon>rosids</taxon>
        <taxon>malvids</taxon>
        <taxon>Malvales</taxon>
        <taxon>Malvaceae</taxon>
        <taxon>Malvoideae</taxon>
        <taxon>Gossypium</taxon>
    </lineage>
</organism>
<keyword evidence="4" id="KW-1185">Reference proteome</keyword>
<proteinExistence type="predicted"/>
<sequence>MCCRKRFSPDG</sequence>